<evidence type="ECO:0000313" key="1">
    <source>
        <dbReference type="EMBL" id="GGK08104.1"/>
    </source>
</evidence>
<accession>A0A8J3BGR1</accession>
<comment type="caution">
    <text evidence="1">The sequence shown here is derived from an EMBL/GenBank/DDBJ whole genome shotgun (WGS) entry which is preliminary data.</text>
</comment>
<evidence type="ECO:0000313" key="2">
    <source>
        <dbReference type="Proteomes" id="UP000637720"/>
    </source>
</evidence>
<protein>
    <recommendedName>
        <fullName evidence="3">t-SNARE coiled-coil homology domain-containing protein</fullName>
    </recommendedName>
</protein>
<reference evidence="1" key="2">
    <citation type="submission" date="2020-09" db="EMBL/GenBank/DDBJ databases">
        <authorList>
            <person name="Sun Q."/>
            <person name="Ohkuma M."/>
        </authorList>
    </citation>
    <scope>NUCLEOTIDE SEQUENCE</scope>
    <source>
        <strain evidence="1">JCM 14719</strain>
    </source>
</reference>
<organism evidence="1 2">
    <name type="scientific">Calditerricola satsumensis</name>
    <dbReference type="NCBI Taxonomy" id="373054"/>
    <lineage>
        <taxon>Bacteria</taxon>
        <taxon>Bacillati</taxon>
        <taxon>Bacillota</taxon>
        <taxon>Bacilli</taxon>
        <taxon>Bacillales</taxon>
        <taxon>Bacillaceae</taxon>
        <taxon>Calditerricola</taxon>
    </lineage>
</organism>
<dbReference type="Proteomes" id="UP000637720">
    <property type="component" value="Unassembled WGS sequence"/>
</dbReference>
<dbReference type="AlphaFoldDB" id="A0A8J3BGR1"/>
<dbReference type="Gene3D" id="1.20.5.110">
    <property type="match status" value="1"/>
</dbReference>
<dbReference type="RefSeq" id="WP_054671063.1">
    <property type="nucleotide sequence ID" value="NZ_BMOF01000072.1"/>
</dbReference>
<name>A0A8J3BGR1_9BACI</name>
<dbReference type="SUPFAM" id="SSF57997">
    <property type="entry name" value="Tropomyosin"/>
    <property type="match status" value="1"/>
</dbReference>
<proteinExistence type="predicted"/>
<dbReference type="EMBL" id="BMOF01000072">
    <property type="protein sequence ID" value="GGK08104.1"/>
    <property type="molecule type" value="Genomic_DNA"/>
</dbReference>
<sequence length="171" mass="20355">MADLDRLMAYLDERFAQIDRRLDAMDARFAQIDQRLDAMDERFAQIDRRLDAMDERFAQIDRRLDAMDARFAQIDRRLDAMDERFAQMNEHMDARFSEIINAMMKLHQAMIDQVVHNFEKRFGELQVGLADLKLRMKELEVRVEMSLDTVRLELIKHKEDIGWLKHKVLGG</sequence>
<gene>
    <name evidence="1" type="ORF">GCM10007043_22720</name>
</gene>
<evidence type="ECO:0008006" key="3">
    <source>
        <dbReference type="Google" id="ProtNLM"/>
    </source>
</evidence>
<dbReference type="Gene3D" id="6.10.250.2540">
    <property type="match status" value="2"/>
</dbReference>
<keyword evidence="2" id="KW-1185">Reference proteome</keyword>
<reference evidence="1" key="1">
    <citation type="journal article" date="2014" name="Int. J. Syst. Evol. Microbiol.">
        <title>Complete genome sequence of Corynebacterium casei LMG S-19264T (=DSM 44701T), isolated from a smear-ripened cheese.</title>
        <authorList>
            <consortium name="US DOE Joint Genome Institute (JGI-PGF)"/>
            <person name="Walter F."/>
            <person name="Albersmeier A."/>
            <person name="Kalinowski J."/>
            <person name="Ruckert C."/>
        </authorList>
    </citation>
    <scope>NUCLEOTIDE SEQUENCE</scope>
    <source>
        <strain evidence="1">JCM 14719</strain>
    </source>
</reference>